<dbReference type="OrthoDB" id="2617836at2759"/>
<gene>
    <name evidence="1" type="ORF">EV702DRAFT_1047157</name>
</gene>
<organism evidence="1 2">
    <name type="scientific">Suillus placidus</name>
    <dbReference type="NCBI Taxonomy" id="48579"/>
    <lineage>
        <taxon>Eukaryota</taxon>
        <taxon>Fungi</taxon>
        <taxon>Dikarya</taxon>
        <taxon>Basidiomycota</taxon>
        <taxon>Agaricomycotina</taxon>
        <taxon>Agaricomycetes</taxon>
        <taxon>Agaricomycetidae</taxon>
        <taxon>Boletales</taxon>
        <taxon>Suillineae</taxon>
        <taxon>Suillaceae</taxon>
        <taxon>Suillus</taxon>
    </lineage>
</organism>
<comment type="caution">
    <text evidence="1">The sequence shown here is derived from an EMBL/GenBank/DDBJ whole genome shotgun (WGS) entry which is preliminary data.</text>
</comment>
<dbReference type="AlphaFoldDB" id="A0A9P6ZRQ8"/>
<proteinExistence type="predicted"/>
<protein>
    <submittedName>
        <fullName evidence="1">Uncharacterized protein</fullName>
    </submittedName>
</protein>
<evidence type="ECO:0000313" key="2">
    <source>
        <dbReference type="Proteomes" id="UP000714275"/>
    </source>
</evidence>
<name>A0A9P6ZRQ8_9AGAM</name>
<keyword evidence="2" id="KW-1185">Reference proteome</keyword>
<accession>A0A9P6ZRQ8</accession>
<dbReference type="Proteomes" id="UP000714275">
    <property type="component" value="Unassembled WGS sequence"/>
</dbReference>
<reference evidence="1" key="1">
    <citation type="journal article" date="2020" name="New Phytol.">
        <title>Comparative genomics reveals dynamic genome evolution in host specialist ectomycorrhizal fungi.</title>
        <authorList>
            <person name="Lofgren L.A."/>
            <person name="Nguyen N.H."/>
            <person name="Vilgalys R."/>
            <person name="Ruytinx J."/>
            <person name="Liao H.L."/>
            <person name="Branco S."/>
            <person name="Kuo A."/>
            <person name="LaButti K."/>
            <person name="Lipzen A."/>
            <person name="Andreopoulos W."/>
            <person name="Pangilinan J."/>
            <person name="Riley R."/>
            <person name="Hundley H."/>
            <person name="Na H."/>
            <person name="Barry K."/>
            <person name="Grigoriev I.V."/>
            <person name="Stajich J.E."/>
            <person name="Kennedy P.G."/>
        </authorList>
    </citation>
    <scope>NUCLEOTIDE SEQUENCE</scope>
    <source>
        <strain evidence="1">DOB743</strain>
    </source>
</reference>
<sequence length="237" mass="26909">MQNGLAYHFIFRVHKDIVTTLRKKTIVESQEILNLGISTNAFNSKTSFLMTVVGGTFRNPPIVKCWSVILWAKDHVNDTVPTEAKIFGLALYNVQEETSFASEYTQDRVQLEMCAMMYDIQMFENCKRGMMNYGTLVKSSLEMAVTNGLLNQPEIQVAKIHENAQTRTIAKHQVQSSLRIVIQACNFAFLQGFLPHFAKERLAKVAEAHLLNCYRIPNTQAFAYMATVLQCTQTVMI</sequence>
<evidence type="ECO:0000313" key="1">
    <source>
        <dbReference type="EMBL" id="KAG1775025.1"/>
    </source>
</evidence>
<dbReference type="EMBL" id="JABBWD010000036">
    <property type="protein sequence ID" value="KAG1775025.1"/>
    <property type="molecule type" value="Genomic_DNA"/>
</dbReference>